<dbReference type="AlphaFoldDB" id="A0A150NWA2"/>
<protein>
    <submittedName>
        <fullName evidence="1">Uncharacterized protein</fullName>
    </submittedName>
</protein>
<sequence length="40" mass="4661">MMSIFYLSMLFASWQKKVKKCLILGVITCKKIGDMLYLKS</sequence>
<evidence type="ECO:0000313" key="1">
    <source>
        <dbReference type="EMBL" id="KYF37757.1"/>
    </source>
</evidence>
<organism evidence="1 2">
    <name type="scientific">Streptococcus mitis</name>
    <dbReference type="NCBI Taxonomy" id="28037"/>
    <lineage>
        <taxon>Bacteria</taxon>
        <taxon>Bacillati</taxon>
        <taxon>Bacillota</taxon>
        <taxon>Bacilli</taxon>
        <taxon>Lactobacillales</taxon>
        <taxon>Streptococcaceae</taxon>
        <taxon>Streptococcus</taxon>
        <taxon>Streptococcus mitis group</taxon>
    </lineage>
</organism>
<gene>
    <name evidence="1" type="ORF">SMIM3I_01313</name>
</gene>
<reference evidence="1 2" key="1">
    <citation type="submission" date="2016-01" db="EMBL/GenBank/DDBJ databases">
        <title>Highly variable Streptococcus oralis 1 are common among viridans streptococci isolated from primates.</title>
        <authorList>
            <person name="Denapaite D."/>
            <person name="Rieger M."/>
            <person name="Koendgen S."/>
            <person name="Brueckner R."/>
            <person name="Ochigava I."/>
            <person name="Kappeler P."/>
            <person name="Maetz-Rensing K."/>
            <person name="Leendertz F."/>
        </authorList>
    </citation>
    <scope>NUCLEOTIDE SEQUENCE [LARGE SCALE GENOMIC DNA]</scope>
    <source>
        <strain evidence="1 2">M3-1</strain>
    </source>
</reference>
<dbReference type="EMBL" id="LROU01000040">
    <property type="protein sequence ID" value="KYF37757.1"/>
    <property type="molecule type" value="Genomic_DNA"/>
</dbReference>
<evidence type="ECO:0000313" key="2">
    <source>
        <dbReference type="Proteomes" id="UP000075442"/>
    </source>
</evidence>
<dbReference type="Proteomes" id="UP000075442">
    <property type="component" value="Unassembled WGS sequence"/>
</dbReference>
<dbReference type="PATRIC" id="fig|28037.235.peg.661"/>
<name>A0A150NWA2_STRMT</name>
<proteinExistence type="predicted"/>
<comment type="caution">
    <text evidence="1">The sequence shown here is derived from an EMBL/GenBank/DDBJ whole genome shotgun (WGS) entry which is preliminary data.</text>
</comment>
<accession>A0A150NWA2</accession>